<organism evidence="7 8">
    <name type="scientific">Sulfidibacter corallicola</name>
    <dbReference type="NCBI Taxonomy" id="2818388"/>
    <lineage>
        <taxon>Bacteria</taxon>
        <taxon>Pseudomonadati</taxon>
        <taxon>Acidobacteriota</taxon>
        <taxon>Holophagae</taxon>
        <taxon>Acanthopleuribacterales</taxon>
        <taxon>Acanthopleuribacteraceae</taxon>
        <taxon>Sulfidibacter</taxon>
    </lineage>
</organism>
<name>A0A8A4TJ26_SULCO</name>
<dbReference type="Pfam" id="PF01810">
    <property type="entry name" value="LysE"/>
    <property type="match status" value="1"/>
</dbReference>
<reference evidence="7" key="1">
    <citation type="submission" date="2021-03" db="EMBL/GenBank/DDBJ databases">
        <title>Acanthopleuribacteraceae sp. M133.</title>
        <authorList>
            <person name="Wang G."/>
        </authorList>
    </citation>
    <scope>NUCLEOTIDE SEQUENCE</scope>
    <source>
        <strain evidence="7">M133</strain>
    </source>
</reference>
<evidence type="ECO:0000256" key="2">
    <source>
        <dbReference type="ARBA" id="ARBA00022475"/>
    </source>
</evidence>
<gene>
    <name evidence="7" type="ORF">J3U87_26500</name>
</gene>
<dbReference type="GO" id="GO:0005886">
    <property type="term" value="C:plasma membrane"/>
    <property type="evidence" value="ECO:0007669"/>
    <property type="project" value="UniProtKB-SubCell"/>
</dbReference>
<evidence type="ECO:0000256" key="1">
    <source>
        <dbReference type="ARBA" id="ARBA00004651"/>
    </source>
</evidence>
<feature type="transmembrane region" description="Helical" evidence="6">
    <location>
        <begin position="6"/>
        <end position="28"/>
    </location>
</feature>
<keyword evidence="2" id="KW-1003">Cell membrane</keyword>
<feature type="transmembrane region" description="Helical" evidence="6">
    <location>
        <begin position="70"/>
        <end position="91"/>
    </location>
</feature>
<evidence type="ECO:0000313" key="7">
    <source>
        <dbReference type="EMBL" id="QTD49152.1"/>
    </source>
</evidence>
<keyword evidence="4 6" id="KW-1133">Transmembrane helix</keyword>
<evidence type="ECO:0000256" key="3">
    <source>
        <dbReference type="ARBA" id="ARBA00022692"/>
    </source>
</evidence>
<feature type="transmembrane region" description="Helical" evidence="6">
    <location>
        <begin position="40"/>
        <end position="64"/>
    </location>
</feature>
<proteinExistence type="predicted"/>
<feature type="transmembrane region" description="Helical" evidence="6">
    <location>
        <begin position="112"/>
        <end position="137"/>
    </location>
</feature>
<evidence type="ECO:0000256" key="5">
    <source>
        <dbReference type="ARBA" id="ARBA00023136"/>
    </source>
</evidence>
<protein>
    <submittedName>
        <fullName evidence="7">LysE family translocator</fullName>
    </submittedName>
</protein>
<sequence>MEYSAWLSLAAVCVLGAVMPGPSLFLVLHHTVSGTRWNGIMAGISHGLGIGVYAVLTVVGLSMVLEQFPWVFAIVKYLGVAFLLWLAWKALNHQPGIEEGRAIGGDIPLKESFWSGLMISFLNPKIAIFFIALFSQFVVADESWKHDSILVGTAVIIDITWYCLIATVLSHSALLPKLRKKEPLIHKISAAALVIVAARTVFL</sequence>
<keyword evidence="3 6" id="KW-0812">Transmembrane</keyword>
<evidence type="ECO:0000313" key="8">
    <source>
        <dbReference type="Proteomes" id="UP000663929"/>
    </source>
</evidence>
<comment type="subcellular location">
    <subcellularLocation>
        <location evidence="1">Cell membrane</location>
        <topology evidence="1">Multi-pass membrane protein</topology>
    </subcellularLocation>
</comment>
<dbReference type="PANTHER" id="PTHR30086:SF16">
    <property type="entry name" value="AMINO ACID EFFLUX PERMEASE RHTB FAMILY"/>
    <property type="match status" value="1"/>
</dbReference>
<dbReference type="GO" id="GO:0015171">
    <property type="term" value="F:amino acid transmembrane transporter activity"/>
    <property type="evidence" value="ECO:0007669"/>
    <property type="project" value="TreeGrafter"/>
</dbReference>
<dbReference type="EMBL" id="CP071793">
    <property type="protein sequence ID" value="QTD49152.1"/>
    <property type="molecule type" value="Genomic_DNA"/>
</dbReference>
<dbReference type="PANTHER" id="PTHR30086">
    <property type="entry name" value="ARGININE EXPORTER PROTEIN ARGO"/>
    <property type="match status" value="1"/>
</dbReference>
<evidence type="ECO:0000256" key="4">
    <source>
        <dbReference type="ARBA" id="ARBA00022989"/>
    </source>
</evidence>
<keyword evidence="5 6" id="KW-0472">Membrane</keyword>
<dbReference type="KEGG" id="scor:J3U87_26500"/>
<dbReference type="RefSeq" id="WP_237378793.1">
    <property type="nucleotide sequence ID" value="NZ_CP071793.1"/>
</dbReference>
<dbReference type="InterPro" id="IPR001123">
    <property type="entry name" value="LeuE-type"/>
</dbReference>
<keyword evidence="8" id="KW-1185">Reference proteome</keyword>
<dbReference type="AlphaFoldDB" id="A0A8A4TJ26"/>
<accession>A0A8A4TJ26</accession>
<evidence type="ECO:0000256" key="6">
    <source>
        <dbReference type="SAM" id="Phobius"/>
    </source>
</evidence>
<dbReference type="Proteomes" id="UP000663929">
    <property type="component" value="Chromosome"/>
</dbReference>
<feature type="transmembrane region" description="Helical" evidence="6">
    <location>
        <begin position="149"/>
        <end position="172"/>
    </location>
</feature>